<accession>A0A4X1UJW1</accession>
<reference evidence="1 2" key="1">
    <citation type="submission" date="2017-08" db="EMBL/GenBank/DDBJ databases">
        <title>USMARCv1.0.</title>
        <authorList>
            <person name="Hannum G.I."/>
            <person name="Koren S."/>
            <person name="Schroeder S.G."/>
            <person name="Chin S.C."/>
            <person name="Nonneman D.J."/>
            <person name="Becker S.A."/>
            <person name="Rosen B.D."/>
            <person name="Bickhart D.M."/>
            <person name="Putnam N.H."/>
            <person name="Green R.E."/>
            <person name="Tuggle C.K."/>
            <person name="Liu H."/>
            <person name="Rohrer G.A."/>
            <person name="Warr A."/>
            <person name="Hall R."/>
            <person name="Kim K."/>
            <person name="Hume D.A."/>
            <person name="Talbot R."/>
            <person name="Chow W."/>
            <person name="Howe K."/>
            <person name="Schwartz A.S."/>
            <person name="Watson M."/>
            <person name="Archibald A.L."/>
            <person name="Phillippy A.M."/>
            <person name="Smith T.P.L."/>
        </authorList>
    </citation>
    <scope>NUCLEOTIDE SEQUENCE [LARGE SCALE GENOMIC DNA]</scope>
</reference>
<organism evidence="1 2">
    <name type="scientific">Sus scrofa</name>
    <name type="common">Pig</name>
    <dbReference type="NCBI Taxonomy" id="9823"/>
    <lineage>
        <taxon>Eukaryota</taxon>
        <taxon>Metazoa</taxon>
        <taxon>Chordata</taxon>
        <taxon>Craniata</taxon>
        <taxon>Vertebrata</taxon>
        <taxon>Euteleostomi</taxon>
        <taxon>Mammalia</taxon>
        <taxon>Eutheria</taxon>
        <taxon>Laurasiatheria</taxon>
        <taxon>Artiodactyla</taxon>
        <taxon>Suina</taxon>
        <taxon>Suidae</taxon>
        <taxon>Sus</taxon>
    </lineage>
</organism>
<protein>
    <submittedName>
        <fullName evidence="1">Uncharacterized protein</fullName>
    </submittedName>
</protein>
<name>A0A4X1UJW1_PIG</name>
<evidence type="ECO:0000313" key="2">
    <source>
        <dbReference type="Proteomes" id="UP000314985"/>
    </source>
</evidence>
<sequence length="102" mass="12019">MNIFIFSYEDLGELGRWERESKVIPSTGNTSFYEIKFLTVLYDIIKIWRTTYLHRAAKDGENDLAIMWTPITKIKPLCFSCLFSALSDPNVIMQFLMFVNFY</sequence>
<dbReference type="Ensembl" id="ENSSSCT00070034272.1">
    <property type="protein sequence ID" value="ENSSSCP00070028631.1"/>
    <property type="gene ID" value="ENSSSCG00070017358.1"/>
</dbReference>
<reference evidence="1" key="2">
    <citation type="submission" date="2025-05" db="UniProtKB">
        <authorList>
            <consortium name="Ensembl"/>
        </authorList>
    </citation>
    <scope>IDENTIFICATION</scope>
</reference>
<dbReference type="AlphaFoldDB" id="A0A4X1UJW1"/>
<evidence type="ECO:0000313" key="1">
    <source>
        <dbReference type="Ensembl" id="ENSSSCP00070028631.1"/>
    </source>
</evidence>
<proteinExistence type="predicted"/>
<dbReference type="Ensembl" id="ENSSSCT00070034250.1">
    <property type="protein sequence ID" value="ENSSSCP00070028609.1"/>
    <property type="gene ID" value="ENSSSCG00070017358.1"/>
</dbReference>
<dbReference type="Proteomes" id="UP000314985">
    <property type="component" value="Chromosome 4"/>
</dbReference>